<evidence type="ECO:0000256" key="9">
    <source>
        <dbReference type="ARBA" id="ARBA00023098"/>
    </source>
</evidence>
<dbReference type="RefSeq" id="WP_053973796.1">
    <property type="nucleotide sequence ID" value="NZ_FNUE01000001.1"/>
</dbReference>
<dbReference type="InterPro" id="IPR045540">
    <property type="entry name" value="YegS/DAGK_C"/>
</dbReference>
<dbReference type="SMART" id="SM00046">
    <property type="entry name" value="DAGKc"/>
    <property type="match status" value="1"/>
</dbReference>
<keyword evidence="16" id="KW-1185">Reference proteome</keyword>
<dbReference type="SUPFAM" id="SSF111331">
    <property type="entry name" value="NAD kinase/diacylglycerol kinase-like"/>
    <property type="match status" value="1"/>
</dbReference>
<evidence type="ECO:0000256" key="2">
    <source>
        <dbReference type="ARBA" id="ARBA00022516"/>
    </source>
</evidence>
<dbReference type="GO" id="GO:0046872">
    <property type="term" value="F:metal ion binding"/>
    <property type="evidence" value="ECO:0007669"/>
    <property type="project" value="UniProtKB-KW"/>
</dbReference>
<dbReference type="NCBIfam" id="TIGR00147">
    <property type="entry name" value="YegS/Rv2252/BmrU family lipid kinase"/>
    <property type="match status" value="1"/>
</dbReference>
<keyword evidence="9" id="KW-0443">Lipid metabolism</keyword>
<dbReference type="GO" id="GO:0016301">
    <property type="term" value="F:kinase activity"/>
    <property type="evidence" value="ECO:0007669"/>
    <property type="project" value="UniProtKB-KW"/>
</dbReference>
<keyword evidence="3" id="KW-0808">Transferase</keyword>
<dbReference type="InterPro" id="IPR005218">
    <property type="entry name" value="Diacylglycerol/lipid_kinase"/>
</dbReference>
<keyword evidence="6 13" id="KW-0418">Kinase</keyword>
<dbReference type="EMBL" id="LGBR01000001">
    <property type="protein sequence ID" value="KOY51635.1"/>
    <property type="molecule type" value="Genomic_DNA"/>
</dbReference>
<name>A0A0M9CGS3_9FLAO</name>
<feature type="domain" description="DAGKc" evidence="12">
    <location>
        <begin position="8"/>
        <end position="144"/>
    </location>
</feature>
<evidence type="ECO:0000256" key="4">
    <source>
        <dbReference type="ARBA" id="ARBA00022723"/>
    </source>
</evidence>
<dbReference type="InterPro" id="IPR016064">
    <property type="entry name" value="NAD/diacylglycerol_kinase_sf"/>
</dbReference>
<evidence type="ECO:0000256" key="6">
    <source>
        <dbReference type="ARBA" id="ARBA00022777"/>
    </source>
</evidence>
<dbReference type="InterPro" id="IPR050187">
    <property type="entry name" value="Lipid_Phosphate_FormReg"/>
</dbReference>
<dbReference type="GO" id="GO:0005524">
    <property type="term" value="F:ATP binding"/>
    <property type="evidence" value="ECO:0007669"/>
    <property type="project" value="UniProtKB-KW"/>
</dbReference>
<dbReference type="Gene3D" id="2.60.200.40">
    <property type="match status" value="1"/>
</dbReference>
<comment type="caution">
    <text evidence="13">The sequence shown here is derived from an EMBL/GenBank/DDBJ whole genome shotgun (WGS) entry which is preliminary data.</text>
</comment>
<organism evidence="13 15">
    <name type="scientific">Polaribacter dokdonensis DSW-5</name>
    <dbReference type="NCBI Taxonomy" id="1300348"/>
    <lineage>
        <taxon>Bacteria</taxon>
        <taxon>Pseudomonadati</taxon>
        <taxon>Bacteroidota</taxon>
        <taxon>Flavobacteriia</taxon>
        <taxon>Flavobacteriales</taxon>
        <taxon>Flavobacteriaceae</taxon>
    </lineage>
</organism>
<dbReference type="Pfam" id="PF00781">
    <property type="entry name" value="DAGK_cat"/>
    <property type="match status" value="1"/>
</dbReference>
<evidence type="ECO:0000256" key="11">
    <source>
        <dbReference type="ARBA" id="ARBA00023264"/>
    </source>
</evidence>
<accession>A0A0M9CGS3</accession>
<evidence type="ECO:0000313" key="16">
    <source>
        <dbReference type="Proteomes" id="UP000183071"/>
    </source>
</evidence>
<dbReference type="Proteomes" id="UP000183071">
    <property type="component" value="Unassembled WGS sequence"/>
</dbReference>
<sequence length="311" mass="34449">MSEFINQTDENSWFIIANPTAGNKVFNKQWKEIKTQLSLNNISYSFAFTAFSKHEIELVQQAIQKGFRKIISVGGDGTLHHVVNGIMLQTYVKTSDITIGVIPIGTGNDWVKTYNIPNNTTEAVRIIKKNSTTLQDVGLCETANNTVDYFVNLAGLGFDGYVIYKLNNFKKFGAVGYLLAGVNSLFSYNTSKFKIFVDDKIIETKSLLTIVGICKYAGGGLQFTNNVDPSDGLFDITIAKNLKIITILLNINKLFKGSLHKLKEISTYKSSKITIESSNTDTYIQADGELIGTNKVTFSIINKAINFVVNT</sequence>
<dbReference type="PROSITE" id="PS50146">
    <property type="entry name" value="DAGK"/>
    <property type="match status" value="1"/>
</dbReference>
<dbReference type="PATRIC" id="fig|1300348.6.peg.1194"/>
<dbReference type="GO" id="GO:0008654">
    <property type="term" value="P:phospholipid biosynthetic process"/>
    <property type="evidence" value="ECO:0007669"/>
    <property type="project" value="UniProtKB-KW"/>
</dbReference>
<evidence type="ECO:0000256" key="8">
    <source>
        <dbReference type="ARBA" id="ARBA00022842"/>
    </source>
</evidence>
<keyword evidence="8" id="KW-0460">Magnesium</keyword>
<evidence type="ECO:0000256" key="7">
    <source>
        <dbReference type="ARBA" id="ARBA00022840"/>
    </source>
</evidence>
<dbReference type="AlphaFoldDB" id="A0A0M9CGS3"/>
<evidence type="ECO:0000256" key="5">
    <source>
        <dbReference type="ARBA" id="ARBA00022741"/>
    </source>
</evidence>
<dbReference type="STRING" id="1300348.I602_1195"/>
<reference evidence="13 15" key="1">
    <citation type="submission" date="2015-07" db="EMBL/GenBank/DDBJ databases">
        <title>Genome of Polaribacter dokdonenesis DSW-5, isolated from seawater off Dokdo in Korea.</title>
        <authorList>
            <person name="Yoon K."/>
            <person name="Song J.Y."/>
            <person name="Kim J.F."/>
        </authorList>
    </citation>
    <scope>NUCLEOTIDE SEQUENCE [LARGE SCALE GENOMIC DNA]</scope>
    <source>
        <strain evidence="13 15">DSW-5</strain>
    </source>
</reference>
<dbReference type="PANTHER" id="PTHR12358:SF106">
    <property type="entry name" value="LIPID KINASE YEGS"/>
    <property type="match status" value="1"/>
</dbReference>
<dbReference type="InterPro" id="IPR017438">
    <property type="entry name" value="ATP-NAD_kinase_N"/>
</dbReference>
<dbReference type="Gene3D" id="3.40.50.10330">
    <property type="entry name" value="Probable inorganic polyphosphate/atp-NAD kinase, domain 1"/>
    <property type="match status" value="1"/>
</dbReference>
<comment type="cofactor">
    <cofactor evidence="1">
        <name>Mg(2+)</name>
        <dbReference type="ChEBI" id="CHEBI:18420"/>
    </cofactor>
</comment>
<dbReference type="InterPro" id="IPR001206">
    <property type="entry name" value="Diacylglycerol_kinase_cat_dom"/>
</dbReference>
<reference evidence="14 16" key="2">
    <citation type="submission" date="2016-10" db="EMBL/GenBank/DDBJ databases">
        <authorList>
            <person name="Varghese N."/>
            <person name="Submissions S."/>
        </authorList>
    </citation>
    <scope>NUCLEOTIDE SEQUENCE [LARGE SCALE GENOMIC DNA]</scope>
    <source>
        <strain evidence="14 16">DSW-5</strain>
    </source>
</reference>
<evidence type="ECO:0000313" key="13">
    <source>
        <dbReference type="EMBL" id="KOY51635.1"/>
    </source>
</evidence>
<dbReference type="GO" id="GO:0005886">
    <property type="term" value="C:plasma membrane"/>
    <property type="evidence" value="ECO:0007669"/>
    <property type="project" value="TreeGrafter"/>
</dbReference>
<keyword evidence="5" id="KW-0547">Nucleotide-binding</keyword>
<evidence type="ECO:0000259" key="12">
    <source>
        <dbReference type="PROSITE" id="PS50146"/>
    </source>
</evidence>
<evidence type="ECO:0000256" key="1">
    <source>
        <dbReference type="ARBA" id="ARBA00001946"/>
    </source>
</evidence>
<dbReference type="OrthoDB" id="9786026at2"/>
<keyword evidence="4" id="KW-0479">Metal-binding</keyword>
<evidence type="ECO:0000313" key="14">
    <source>
        <dbReference type="EMBL" id="SEE06647.1"/>
    </source>
</evidence>
<keyword evidence="7" id="KW-0067">ATP-binding</keyword>
<evidence type="ECO:0000256" key="3">
    <source>
        <dbReference type="ARBA" id="ARBA00022679"/>
    </source>
</evidence>
<gene>
    <name evidence="13" type="ORF">I602_1195</name>
    <name evidence="14" type="ORF">SAMN05444353_0577</name>
</gene>
<proteinExistence type="predicted"/>
<keyword evidence="10" id="KW-0594">Phospholipid biosynthesis</keyword>
<keyword evidence="11" id="KW-1208">Phospholipid metabolism</keyword>
<keyword evidence="2" id="KW-0444">Lipid biosynthesis</keyword>
<dbReference type="EMBL" id="FNUE01000001">
    <property type="protein sequence ID" value="SEE06647.1"/>
    <property type="molecule type" value="Genomic_DNA"/>
</dbReference>
<evidence type="ECO:0000313" key="15">
    <source>
        <dbReference type="Proteomes" id="UP000037716"/>
    </source>
</evidence>
<dbReference type="PANTHER" id="PTHR12358">
    <property type="entry name" value="SPHINGOSINE KINASE"/>
    <property type="match status" value="1"/>
</dbReference>
<evidence type="ECO:0000256" key="10">
    <source>
        <dbReference type="ARBA" id="ARBA00023209"/>
    </source>
</evidence>
<dbReference type="Pfam" id="PF19279">
    <property type="entry name" value="YegS_C"/>
    <property type="match status" value="1"/>
</dbReference>
<dbReference type="Proteomes" id="UP000037716">
    <property type="component" value="Unassembled WGS sequence"/>
</dbReference>
<protein>
    <submittedName>
        <fullName evidence="13">Diacylglycerol kinase</fullName>
    </submittedName>
    <submittedName>
        <fullName evidence="14">Lipid kinase, YegS/Rv2252/BmrU family</fullName>
    </submittedName>
</protein>